<dbReference type="Proteomes" id="UP000886595">
    <property type="component" value="Unassembled WGS sequence"/>
</dbReference>
<accession>A0A8X7V6H8</accession>
<proteinExistence type="predicted"/>
<keyword evidence="3" id="KW-1185">Reference proteome</keyword>
<protein>
    <submittedName>
        <fullName evidence="2">Uncharacterized protein</fullName>
    </submittedName>
</protein>
<organism evidence="2 3">
    <name type="scientific">Brassica carinata</name>
    <name type="common">Ethiopian mustard</name>
    <name type="synonym">Abyssinian cabbage</name>
    <dbReference type="NCBI Taxonomy" id="52824"/>
    <lineage>
        <taxon>Eukaryota</taxon>
        <taxon>Viridiplantae</taxon>
        <taxon>Streptophyta</taxon>
        <taxon>Embryophyta</taxon>
        <taxon>Tracheophyta</taxon>
        <taxon>Spermatophyta</taxon>
        <taxon>Magnoliopsida</taxon>
        <taxon>eudicotyledons</taxon>
        <taxon>Gunneridae</taxon>
        <taxon>Pentapetalae</taxon>
        <taxon>rosids</taxon>
        <taxon>malvids</taxon>
        <taxon>Brassicales</taxon>
        <taxon>Brassicaceae</taxon>
        <taxon>Brassiceae</taxon>
        <taxon>Brassica</taxon>
    </lineage>
</organism>
<reference evidence="2 3" key="1">
    <citation type="submission" date="2020-02" db="EMBL/GenBank/DDBJ databases">
        <authorList>
            <person name="Ma Q."/>
            <person name="Huang Y."/>
            <person name="Song X."/>
            <person name="Pei D."/>
        </authorList>
    </citation>
    <scope>NUCLEOTIDE SEQUENCE [LARGE SCALE GENOMIC DNA]</scope>
    <source>
        <strain evidence="2">Sxm20200214</strain>
        <tissue evidence="2">Leaf</tissue>
    </source>
</reference>
<dbReference type="AlphaFoldDB" id="A0A8X7V6H8"/>
<sequence>MGIRPMGIINNNGMQHQMQQPETSLGGSGANDWSLAKLGRVVPVLGVHDSLDFPVTQLRIFTALLDVIVSCENYNLSLFNFTPADAQICSWLQQF</sequence>
<comment type="caution">
    <text evidence="2">The sequence shown here is derived from an EMBL/GenBank/DDBJ whole genome shotgun (WGS) entry which is preliminary data.</text>
</comment>
<evidence type="ECO:0000313" key="3">
    <source>
        <dbReference type="Proteomes" id="UP000886595"/>
    </source>
</evidence>
<name>A0A8X7V6H8_BRACI</name>
<feature type="region of interest" description="Disordered" evidence="1">
    <location>
        <begin position="1"/>
        <end position="23"/>
    </location>
</feature>
<evidence type="ECO:0000313" key="2">
    <source>
        <dbReference type="EMBL" id="KAG2305235.1"/>
    </source>
</evidence>
<feature type="compositionally biased region" description="Polar residues" evidence="1">
    <location>
        <begin position="9"/>
        <end position="23"/>
    </location>
</feature>
<dbReference type="EMBL" id="JAAMPC010000007">
    <property type="protein sequence ID" value="KAG2305235.1"/>
    <property type="molecule type" value="Genomic_DNA"/>
</dbReference>
<gene>
    <name evidence="2" type="ORF">Bca52824_033886</name>
</gene>
<evidence type="ECO:0000256" key="1">
    <source>
        <dbReference type="SAM" id="MobiDB-lite"/>
    </source>
</evidence>